<sequence>MSLGSLNAEQPNRAESLFGSKPTSTPSKYCAVIEASIVTFSDVVFNLPMPTAPLLITSSNMELGYSSTVALVRCSMKTGTDFIPSFTEITSDEHSTTTASVTVALSSFLSISLLGRDGIAATISTKSASPLLTTTITSSHFANMTSTSAGSRASHVRPVQILSGNDLCRVDDAVYGTVASLLGESQTFDLINSTLMECENPGTARNEDDTTIKNVTGTHTFTSAAGNFKNETGFTHYHFTNCIITSTVQSASFYIITIPKLSGAVKLTNCSISIDCQNFDVSLIGLAGIDEGSQTLSVDSCTVKYDKVSTLPATSNQLSINSVLTTVSHSTFESPNGASRTRVFYGSSAVSFLQISNCRFSDQTTSTTGSVVYHPPASRIILLVSDSLFENNEAGTDGGSIATRNGYQSFDRCVFRNNEAGKRGGALFVYIPQHIYFEDTHFDNNQAVGNLGHDIFVEAGNCSFFFASNVVGCTSTTTSNKISFSQTPGKTEDLSLLDVLFSEPKALTIPHLFVKEGGIGEDCLETSPCHLVTTAISKAESIFTQIHVAIGNHSLSDETITKSIQVVGQGWMANTTKFTNLTMGGVSVGSSGNLTLSSLSLHPHSTASVILNHSASDATSLLTNVRLENIQKHRTNLFSFSQGSAVFRVCTFNTITLTTSAAISVTSSASLSLFQVWFMHIDTTSTTGGSCLDVETSASVSIEKSDSSYCSSEGPAGAFFFKQVDDSTLSFNSLIFTENTASSTLSSIGNDMVLSGFDSSFLSVRSPISSFSNKPRALVGGRVVDFQIPNCIFRQYGIHHPINARFYEGVPLSKFRGLSFTVNNLVTPGYRADIQVINIDPILIEDLSFINLTLNLLWMAFIHDSTSSTARHFISTESQVSYNSGSVTLSADPLTSPFIVDGTNAQLTMNNLPISLPPILSLPFIVNRAGTVKFTAASLTTPAVLRGCSFIESLCGTVTVTSRTFANIHSDVDGSFLNAKNTSLLFQGAGFVNCSARNGGALFIELAGAHYVQTVYGSMSPVSFRDCRATATDENGELVGKGGAIYVKGTSTAARPIQFNTYALNHARFENNSAAWGQDIFIESSLFEGKSVDEIPVFGGGSLSSMYRR</sequence>
<comment type="caution">
    <text evidence="2">The sequence shown here is derived from an EMBL/GenBank/DDBJ whole genome shotgun (WGS) entry which is preliminary data.</text>
</comment>
<dbReference type="EMBL" id="JARBJD010000292">
    <property type="protein sequence ID" value="KAK2944588.1"/>
    <property type="molecule type" value="Genomic_DNA"/>
</dbReference>
<feature type="compositionally biased region" description="Polar residues" evidence="1">
    <location>
        <begin position="1"/>
        <end position="10"/>
    </location>
</feature>
<gene>
    <name evidence="2" type="ORF">BLNAU_20495</name>
</gene>
<evidence type="ECO:0000313" key="2">
    <source>
        <dbReference type="EMBL" id="KAK2944588.1"/>
    </source>
</evidence>
<proteinExistence type="predicted"/>
<dbReference type="Proteomes" id="UP001281761">
    <property type="component" value="Unassembled WGS sequence"/>
</dbReference>
<reference evidence="2 3" key="1">
    <citation type="journal article" date="2022" name="bioRxiv">
        <title>Genomics of Preaxostyla Flagellates Illuminates Evolutionary Transitions and the Path Towards Mitochondrial Loss.</title>
        <authorList>
            <person name="Novak L.V.F."/>
            <person name="Treitli S.C."/>
            <person name="Pyrih J."/>
            <person name="Halakuc P."/>
            <person name="Pipaliya S.V."/>
            <person name="Vacek V."/>
            <person name="Brzon O."/>
            <person name="Soukal P."/>
            <person name="Eme L."/>
            <person name="Dacks J.B."/>
            <person name="Karnkowska A."/>
            <person name="Elias M."/>
            <person name="Hampl V."/>
        </authorList>
    </citation>
    <scope>NUCLEOTIDE SEQUENCE [LARGE SCALE GENOMIC DNA]</scope>
    <source>
        <strain evidence="2">NAU3</strain>
        <tissue evidence="2">Gut</tissue>
    </source>
</reference>
<dbReference type="InterPro" id="IPR011050">
    <property type="entry name" value="Pectin_lyase_fold/virulence"/>
</dbReference>
<evidence type="ECO:0000256" key="1">
    <source>
        <dbReference type="SAM" id="MobiDB-lite"/>
    </source>
</evidence>
<evidence type="ECO:0000313" key="3">
    <source>
        <dbReference type="Proteomes" id="UP001281761"/>
    </source>
</evidence>
<feature type="region of interest" description="Disordered" evidence="1">
    <location>
        <begin position="1"/>
        <end position="25"/>
    </location>
</feature>
<dbReference type="SUPFAM" id="SSF51126">
    <property type="entry name" value="Pectin lyase-like"/>
    <property type="match status" value="1"/>
</dbReference>
<name>A0ABQ9WYJ1_9EUKA</name>
<organism evidence="2 3">
    <name type="scientific">Blattamonas nauphoetae</name>
    <dbReference type="NCBI Taxonomy" id="2049346"/>
    <lineage>
        <taxon>Eukaryota</taxon>
        <taxon>Metamonada</taxon>
        <taxon>Preaxostyla</taxon>
        <taxon>Oxymonadida</taxon>
        <taxon>Blattamonas</taxon>
    </lineage>
</organism>
<keyword evidence="3" id="KW-1185">Reference proteome</keyword>
<accession>A0ABQ9WYJ1</accession>
<protein>
    <submittedName>
        <fullName evidence="2">Uncharacterized protein</fullName>
    </submittedName>
</protein>